<dbReference type="Proteomes" id="UP000029096">
    <property type="component" value="Unassembled WGS sequence"/>
</dbReference>
<protein>
    <submittedName>
        <fullName evidence="1">Uncharacterized protein</fullName>
    </submittedName>
</protein>
<keyword evidence="2" id="KW-1185">Reference proteome</keyword>
<accession>A0A086ZG90</accession>
<evidence type="ECO:0000313" key="2">
    <source>
        <dbReference type="Proteomes" id="UP000029096"/>
    </source>
</evidence>
<reference evidence="1 2" key="1">
    <citation type="submission" date="2014-03" db="EMBL/GenBank/DDBJ databases">
        <title>Genomics of Bifidobacteria.</title>
        <authorList>
            <person name="Ventura M."/>
            <person name="Milani C."/>
            <person name="Lugli G.A."/>
        </authorList>
    </citation>
    <scope>NUCLEOTIDE SEQUENCE [LARGE SCALE GENOMIC DNA]</scope>
    <source>
        <strain evidence="1 2">DSM 22767</strain>
    </source>
</reference>
<dbReference type="EMBL" id="JGYP01000002">
    <property type="protein sequence ID" value="KFI45540.1"/>
    <property type="molecule type" value="Genomic_DNA"/>
</dbReference>
<gene>
    <name evidence="1" type="ORF">BBOH_1049</name>
</gene>
<comment type="caution">
    <text evidence="1">The sequence shown here is derived from an EMBL/GenBank/DDBJ whole genome shotgun (WGS) entry which is preliminary data.</text>
</comment>
<evidence type="ECO:0000313" key="1">
    <source>
        <dbReference type="EMBL" id="KFI45540.1"/>
    </source>
</evidence>
<dbReference type="AlphaFoldDB" id="A0A086ZG90"/>
<name>A0A086ZG90_9BIFI</name>
<dbReference type="STRING" id="1437606.BBOH_1049"/>
<sequence>MAFDPALLYVLIGGPDYLRFLVPERLVPFSYVGPDDALDRIRRRLVSSFAGMGVVDREGRPCPALEGLLAPIRDCGFAVADGVIPAVGDEGSDGGLDGEDDVDGPVETRSFAGYFGAGAGTFSCFARDQALRDEWIVNG</sequence>
<dbReference type="eggNOG" id="ENOG503247J">
    <property type="taxonomic scope" value="Bacteria"/>
</dbReference>
<proteinExistence type="predicted"/>
<organism evidence="1 2">
    <name type="scientific">Bifidobacterium bohemicum DSM 22767</name>
    <dbReference type="NCBI Taxonomy" id="1437606"/>
    <lineage>
        <taxon>Bacteria</taxon>
        <taxon>Bacillati</taxon>
        <taxon>Actinomycetota</taxon>
        <taxon>Actinomycetes</taxon>
        <taxon>Bifidobacteriales</taxon>
        <taxon>Bifidobacteriaceae</taxon>
        <taxon>Bifidobacterium</taxon>
    </lineage>
</organism>